<sequence length="169" mass="18123">MERLNVFIQEGVGGDLRLRTIGSESQIKAVALQVAQLAVDNQFEPVVIASVPGDLNTIKVLLEKYKTPTAGKASVYQTEPVLTLLKGLGTRMTSAAKKFEDTLAAYYGQEMARTYVSPDPVNRTGNTGLAMIQDQVRSSLTEHIQALAAVGLITADDLLAIATKIETSS</sequence>
<gene>
    <name evidence="1" type="ORF">SAMN05216276_10673</name>
</gene>
<dbReference type="RefSeq" id="WP_089212463.1">
    <property type="nucleotide sequence ID" value="NZ_FZOD01000067.1"/>
</dbReference>
<proteinExistence type="predicted"/>
<dbReference type="AlphaFoldDB" id="A0A239NRX4"/>
<accession>A0A239NRX4</accession>
<keyword evidence="2" id="KW-1185">Reference proteome</keyword>
<organism evidence="1 2">
    <name type="scientific">Streptosporangium subroseum</name>
    <dbReference type="NCBI Taxonomy" id="106412"/>
    <lineage>
        <taxon>Bacteria</taxon>
        <taxon>Bacillati</taxon>
        <taxon>Actinomycetota</taxon>
        <taxon>Actinomycetes</taxon>
        <taxon>Streptosporangiales</taxon>
        <taxon>Streptosporangiaceae</taxon>
        <taxon>Streptosporangium</taxon>
    </lineage>
</organism>
<evidence type="ECO:0000313" key="1">
    <source>
        <dbReference type="EMBL" id="SNT57500.1"/>
    </source>
</evidence>
<name>A0A239NRX4_9ACTN</name>
<protein>
    <submittedName>
        <fullName evidence="1">Uncharacterized protein</fullName>
    </submittedName>
</protein>
<dbReference type="EMBL" id="FZOD01000067">
    <property type="protein sequence ID" value="SNT57500.1"/>
    <property type="molecule type" value="Genomic_DNA"/>
</dbReference>
<dbReference type="Proteomes" id="UP000198282">
    <property type="component" value="Unassembled WGS sequence"/>
</dbReference>
<evidence type="ECO:0000313" key="2">
    <source>
        <dbReference type="Proteomes" id="UP000198282"/>
    </source>
</evidence>
<reference evidence="1 2" key="1">
    <citation type="submission" date="2017-06" db="EMBL/GenBank/DDBJ databases">
        <authorList>
            <person name="Kim H.J."/>
            <person name="Triplett B.A."/>
        </authorList>
    </citation>
    <scope>NUCLEOTIDE SEQUENCE [LARGE SCALE GENOMIC DNA]</scope>
    <source>
        <strain evidence="1 2">CGMCC 4.2132</strain>
    </source>
</reference>